<dbReference type="Pfam" id="PF03936">
    <property type="entry name" value="Terpene_synth_C"/>
    <property type="match status" value="1"/>
</dbReference>
<dbReference type="InterPro" id="IPR008949">
    <property type="entry name" value="Isoprenoid_synthase_dom_sf"/>
</dbReference>
<dbReference type="FunFam" id="1.50.10.130:FF:000001">
    <property type="entry name" value="Isoprene synthase, chloroplastic"/>
    <property type="match status" value="1"/>
</dbReference>
<dbReference type="InParanoid" id="A0A251VFB7"/>
<feature type="domain" description="Terpene synthase metal-binding" evidence="7">
    <location>
        <begin position="250"/>
        <end position="489"/>
    </location>
</feature>
<name>A0A251VFB7_HELAN</name>
<evidence type="ECO:0000256" key="1">
    <source>
        <dbReference type="ARBA" id="ARBA00001946"/>
    </source>
</evidence>
<sequence>MSFKQEVIRPVRNLLPSVWGDLFLNNDKKADLGEIEQIAEDLKEQVRKDIIVALGNQKEHTNLLKLIDTIQRLGISYYFEEEIANALQRVYEAYGDDWNGDNISIWFRLLRQHGFHVSCDIFNKYKDKHGAFKESLTNDVEEMLELYEATSLRIQGEVVLDEALDFTRTHLNDIAKDPLHNNSIMSTHIQEALETPLHKRIPRLEALSYIRFYEKQASHDETLLKLAKLGFNLLQSIHKSELSQVSKWWKDIDAPKNLPYVRDRIVESYFWACGVYSEPKYSLARVFFAKVTQTTTLIDDTYDAYGTYEELELFTEAVERWSLTCLDMLPEYMKLVYKTLLDLYQEMEPIMEKEEITPLFNRSKEFMIEFIKGYMIEAKWVKEGHIPTTDEHASIAFVTGGGGVMISSCYLGMGEIITNEAIKWAVTEPPLFKACSAIGRLLNDIASYKKEREREHFPSIVECYKKQYDVTEEYAIDMVHKQIEDVWKDINRESLICKEVPRRLITVVINYVRTLYYLYKYNDNFSEVGEDMKDHIKALFVHAMSV</sequence>
<comment type="function">
    <text evidence="5">Sesquiterpene synthase involved in germacrene A biosynthesis. Germacrene A is a precursor of several sesquiterpene lactones.</text>
</comment>
<reference evidence="8" key="3">
    <citation type="submission" date="2020-06" db="EMBL/GenBank/DDBJ databases">
        <title>Helianthus annuus Genome sequencing and assembly Release 2.</title>
        <authorList>
            <person name="Gouzy J."/>
            <person name="Langlade N."/>
            <person name="Munos S."/>
        </authorList>
    </citation>
    <scope>NUCLEOTIDE SEQUENCE</scope>
    <source>
        <tissue evidence="8">Leaves</tissue>
    </source>
</reference>
<dbReference type="InterPro" id="IPR005630">
    <property type="entry name" value="Terpene_synthase_metal-bd"/>
</dbReference>
<dbReference type="GO" id="GO:0016102">
    <property type="term" value="P:diterpenoid biosynthetic process"/>
    <property type="evidence" value="ECO:0007669"/>
    <property type="project" value="InterPro"/>
</dbReference>
<dbReference type="InterPro" id="IPR034741">
    <property type="entry name" value="Terpene_cyclase-like_1_C"/>
</dbReference>
<evidence type="ECO:0000256" key="5">
    <source>
        <dbReference type="ARBA" id="ARBA00058144"/>
    </source>
</evidence>
<dbReference type="InterPro" id="IPR044814">
    <property type="entry name" value="Terpene_cyclase_plant_C1"/>
</dbReference>
<evidence type="ECO:0000256" key="2">
    <source>
        <dbReference type="ARBA" id="ARBA00022723"/>
    </source>
</evidence>
<dbReference type="PANTHER" id="PTHR31225:SF250">
    <property type="entry name" value="(-)-BETA-CARYOPHYLLENE SYNTHASE"/>
    <property type="match status" value="1"/>
</dbReference>
<dbReference type="EMBL" id="CM007891">
    <property type="protein sequence ID" value="OTG34104.1"/>
    <property type="molecule type" value="Genomic_DNA"/>
</dbReference>
<dbReference type="GO" id="GO:0010333">
    <property type="term" value="F:terpene synthase activity"/>
    <property type="evidence" value="ECO:0000318"/>
    <property type="project" value="GO_Central"/>
</dbReference>
<dbReference type="GO" id="GO:0016740">
    <property type="term" value="F:transferase activity"/>
    <property type="evidence" value="ECO:0007669"/>
    <property type="project" value="UniProtKB-KW"/>
</dbReference>
<evidence type="ECO:0000313" key="9">
    <source>
        <dbReference type="EMBL" id="OTG34104.1"/>
    </source>
</evidence>
<evidence type="ECO:0000256" key="3">
    <source>
        <dbReference type="ARBA" id="ARBA00038973"/>
    </source>
</evidence>
<dbReference type="InterPro" id="IPR036965">
    <property type="entry name" value="Terpene_synth_N_sf"/>
</dbReference>
<dbReference type="EC" id="4.2.3.23" evidence="3"/>
<evidence type="ECO:0000313" key="8">
    <source>
        <dbReference type="EMBL" id="KAF5817916.1"/>
    </source>
</evidence>
<dbReference type="SFLD" id="SFLDS00005">
    <property type="entry name" value="Isoprenoid_Synthase_Type_I"/>
    <property type="match status" value="1"/>
</dbReference>
<reference evidence="8 10" key="1">
    <citation type="journal article" date="2017" name="Nature">
        <title>The sunflower genome provides insights into oil metabolism, flowering and Asterid evolution.</title>
        <authorList>
            <person name="Badouin H."/>
            <person name="Gouzy J."/>
            <person name="Grassa C.J."/>
            <person name="Murat F."/>
            <person name="Staton S.E."/>
            <person name="Cottret L."/>
            <person name="Lelandais-Briere C."/>
            <person name="Owens G.L."/>
            <person name="Carrere S."/>
            <person name="Mayjonade B."/>
            <person name="Legrand L."/>
            <person name="Gill N."/>
            <person name="Kane N.C."/>
            <person name="Bowers J.E."/>
            <person name="Hubner S."/>
            <person name="Bellec A."/>
            <person name="Berard A."/>
            <person name="Berges H."/>
            <person name="Blanchet N."/>
            <person name="Boniface M.C."/>
            <person name="Brunel D."/>
            <person name="Catrice O."/>
            <person name="Chaidir N."/>
            <person name="Claudel C."/>
            <person name="Donnadieu C."/>
            <person name="Faraut T."/>
            <person name="Fievet G."/>
            <person name="Helmstetter N."/>
            <person name="King M."/>
            <person name="Knapp S.J."/>
            <person name="Lai Z."/>
            <person name="Le Paslier M.C."/>
            <person name="Lippi Y."/>
            <person name="Lorenzon L."/>
            <person name="Mandel J.R."/>
            <person name="Marage G."/>
            <person name="Marchand G."/>
            <person name="Marquand E."/>
            <person name="Bret-Mestries E."/>
            <person name="Morien E."/>
            <person name="Nambeesan S."/>
            <person name="Nguyen T."/>
            <person name="Pegot-Espagnet P."/>
            <person name="Pouilly N."/>
            <person name="Raftis F."/>
            <person name="Sallet E."/>
            <person name="Schiex T."/>
            <person name="Thomas J."/>
            <person name="Vandecasteele C."/>
            <person name="Vares D."/>
            <person name="Vear F."/>
            <person name="Vautrin S."/>
            <person name="Crespi M."/>
            <person name="Mangin B."/>
            <person name="Burke J.M."/>
            <person name="Salse J."/>
            <person name="Munos S."/>
            <person name="Vincourt P."/>
            <person name="Rieseberg L.H."/>
            <person name="Langlade N.B."/>
        </authorList>
    </citation>
    <scope>NUCLEOTIDE SEQUENCE [LARGE SCALE GENOMIC DNA]</scope>
    <source>
        <strain evidence="10">cv. SF193</strain>
        <tissue evidence="8">Leaves</tissue>
    </source>
</reference>
<organism evidence="9 10">
    <name type="scientific">Helianthus annuus</name>
    <name type="common">Common sunflower</name>
    <dbReference type="NCBI Taxonomy" id="4232"/>
    <lineage>
        <taxon>Eukaryota</taxon>
        <taxon>Viridiplantae</taxon>
        <taxon>Streptophyta</taxon>
        <taxon>Embryophyta</taxon>
        <taxon>Tracheophyta</taxon>
        <taxon>Spermatophyta</taxon>
        <taxon>Magnoliopsida</taxon>
        <taxon>eudicotyledons</taxon>
        <taxon>Gunneridae</taxon>
        <taxon>Pentapetalae</taxon>
        <taxon>asterids</taxon>
        <taxon>campanulids</taxon>
        <taxon>Asterales</taxon>
        <taxon>Asteraceae</taxon>
        <taxon>Asteroideae</taxon>
        <taxon>Heliantheae alliance</taxon>
        <taxon>Heliantheae</taxon>
        <taxon>Helianthus</taxon>
    </lineage>
</organism>
<dbReference type="SUPFAM" id="SSF48239">
    <property type="entry name" value="Terpenoid cyclases/Protein prenyltransferases"/>
    <property type="match status" value="1"/>
</dbReference>
<reference evidence="9" key="2">
    <citation type="submission" date="2017-02" db="EMBL/GenBank/DDBJ databases">
        <title>Sunflower complete genome.</title>
        <authorList>
            <person name="Langlade N."/>
            <person name="Munos S."/>
        </authorList>
    </citation>
    <scope>NUCLEOTIDE SEQUENCE [LARGE SCALE GENOMIC DNA]</scope>
    <source>
        <tissue evidence="9">Leaves</tissue>
    </source>
</reference>
<dbReference type="FunFam" id="1.10.600.10:FF:000007">
    <property type="entry name" value="Isoprene synthase, chloroplastic"/>
    <property type="match status" value="1"/>
</dbReference>
<keyword evidence="10" id="KW-1185">Reference proteome</keyword>
<dbReference type="InterPro" id="IPR001906">
    <property type="entry name" value="Terpene_synth_N"/>
</dbReference>
<accession>A0A251VFB7</accession>
<dbReference type="Gene3D" id="1.50.10.130">
    <property type="entry name" value="Terpene synthase, N-terminal domain"/>
    <property type="match status" value="1"/>
</dbReference>
<evidence type="ECO:0000256" key="4">
    <source>
        <dbReference type="ARBA" id="ARBA00052685"/>
    </source>
</evidence>
<feature type="domain" description="Terpene synthase N-terminal" evidence="6">
    <location>
        <begin position="18"/>
        <end position="193"/>
    </location>
</feature>
<dbReference type="GO" id="GO:0034005">
    <property type="term" value="F:germacrene-A synthase activity"/>
    <property type="evidence" value="ECO:0007669"/>
    <property type="project" value="UniProtKB-EC"/>
</dbReference>
<protein>
    <recommendedName>
        <fullName evidence="3">germacrene-A synthase</fullName>
        <ecNumber evidence="3">4.2.3.23</ecNumber>
    </recommendedName>
</protein>
<dbReference type="AlphaFoldDB" id="A0A251VFB7"/>
<dbReference type="Proteomes" id="UP000215914">
    <property type="component" value="Chromosome 2"/>
</dbReference>
<dbReference type="Gramene" id="mRNA:HanXRQr2_Chr02g0058571">
    <property type="protein sequence ID" value="mRNA:HanXRQr2_Chr02g0058571"/>
    <property type="gene ID" value="HanXRQr2_Chr02g0058571"/>
</dbReference>
<evidence type="ECO:0000259" key="6">
    <source>
        <dbReference type="Pfam" id="PF01397"/>
    </source>
</evidence>
<evidence type="ECO:0000259" key="7">
    <source>
        <dbReference type="Pfam" id="PF03936"/>
    </source>
</evidence>
<dbReference type="SUPFAM" id="SSF48576">
    <property type="entry name" value="Terpenoid synthases"/>
    <property type="match status" value="1"/>
</dbReference>
<dbReference type="STRING" id="4232.A0A251VFB7"/>
<comment type="catalytic activity">
    <reaction evidence="4">
        <text>(2E,6E)-farnesyl diphosphate = (+)-(R)-germacrene A + diphosphate</text>
        <dbReference type="Rhea" id="RHEA:12516"/>
        <dbReference type="ChEBI" id="CHEBI:33019"/>
        <dbReference type="ChEBI" id="CHEBI:41595"/>
        <dbReference type="ChEBI" id="CHEBI:175763"/>
        <dbReference type="EC" id="4.2.3.23"/>
    </reaction>
    <physiologicalReaction direction="left-to-right" evidence="4">
        <dbReference type="Rhea" id="RHEA:12517"/>
    </physiologicalReaction>
</comment>
<keyword evidence="8" id="KW-0456">Lyase</keyword>
<dbReference type="InterPro" id="IPR050148">
    <property type="entry name" value="Terpene_synthase-like"/>
</dbReference>
<dbReference type="OMA" id="GCMKFAL"/>
<dbReference type="SFLD" id="SFLDG01019">
    <property type="entry name" value="Terpene_Cyclase_Like_1_C_Termi"/>
    <property type="match status" value="1"/>
</dbReference>
<dbReference type="Gene3D" id="1.10.600.10">
    <property type="entry name" value="Farnesyl Diphosphate Synthase"/>
    <property type="match status" value="1"/>
</dbReference>
<dbReference type="InterPro" id="IPR008930">
    <property type="entry name" value="Terpenoid_cyclase/PrenylTrfase"/>
</dbReference>
<keyword evidence="9" id="KW-0808">Transferase</keyword>
<comment type="cofactor">
    <cofactor evidence="1">
        <name>Mg(2+)</name>
        <dbReference type="ChEBI" id="CHEBI:18420"/>
    </cofactor>
</comment>
<dbReference type="GO" id="GO:0046246">
    <property type="term" value="P:terpene biosynthetic process"/>
    <property type="evidence" value="ECO:0000318"/>
    <property type="project" value="GO_Central"/>
</dbReference>
<dbReference type="CDD" id="cd00684">
    <property type="entry name" value="Terpene_cyclase_plant_C1"/>
    <property type="match status" value="1"/>
</dbReference>
<dbReference type="EMBL" id="MNCJ02000317">
    <property type="protein sequence ID" value="KAF5817916.1"/>
    <property type="molecule type" value="Genomic_DNA"/>
</dbReference>
<dbReference type="PANTHER" id="PTHR31225">
    <property type="entry name" value="OS04G0344100 PROTEIN-RELATED"/>
    <property type="match status" value="1"/>
</dbReference>
<gene>
    <name evidence="9" type="ORF">HannXRQ_Chr02g0042041</name>
    <name evidence="8" type="ORF">HanXRQr2_Chr02g0058571</name>
</gene>
<dbReference type="Pfam" id="PF01397">
    <property type="entry name" value="Terpene_synth"/>
    <property type="match status" value="1"/>
</dbReference>
<keyword evidence="2" id="KW-0479">Metal-binding</keyword>
<dbReference type="GO" id="GO:0000287">
    <property type="term" value="F:magnesium ion binding"/>
    <property type="evidence" value="ECO:0007669"/>
    <property type="project" value="InterPro"/>
</dbReference>
<proteinExistence type="predicted"/>
<evidence type="ECO:0000313" key="10">
    <source>
        <dbReference type="Proteomes" id="UP000215914"/>
    </source>
</evidence>